<evidence type="ECO:0000313" key="3">
    <source>
        <dbReference type="Proteomes" id="UP000323886"/>
    </source>
</evidence>
<evidence type="ECO:0000313" key="2">
    <source>
        <dbReference type="EMBL" id="KAA5597138.1"/>
    </source>
</evidence>
<reference evidence="2 3" key="1">
    <citation type="submission" date="2019-09" db="EMBL/GenBank/DDBJ databases">
        <title>Draft Whole-Genome sequence of Blastochloris sulfoviridis DSM 729.</title>
        <authorList>
            <person name="Meyer T.E."/>
            <person name="Kyndt J.A."/>
        </authorList>
    </citation>
    <scope>NUCLEOTIDE SEQUENCE [LARGE SCALE GENOMIC DNA]</scope>
    <source>
        <strain evidence="2 3">DSM 729</strain>
    </source>
</reference>
<dbReference type="AlphaFoldDB" id="A0A5M6HN83"/>
<dbReference type="RefSeq" id="WP_150098642.1">
    <property type="nucleotide sequence ID" value="NZ_VWPL01000039.1"/>
</dbReference>
<keyword evidence="3" id="KW-1185">Reference proteome</keyword>
<sequence>MAQIAQSNGRKSRTPWIAGVASAHDRRPTTAARQSRPGDERATKCIVTIMPVFAMLGLVAMTGACGAQAFEAGSNIGQTEIDKIIRKKGYGGIPTMEPSPLSKALRAFLVERAKQGGAAAVEAALSEAGASCRPPIDSTRHCELRRFRVLRSIDFLFPKYGRTDWIISVSYDRRGNAAQNIHVTYTVSYELIR</sequence>
<protein>
    <submittedName>
        <fullName evidence="2">Uncharacterized protein</fullName>
    </submittedName>
</protein>
<gene>
    <name evidence="2" type="ORF">F1193_15155</name>
</gene>
<proteinExistence type="predicted"/>
<accession>A0A5M6HN83</accession>
<name>A0A5M6HN83_9HYPH</name>
<comment type="caution">
    <text evidence="2">The sequence shown here is derived from an EMBL/GenBank/DDBJ whole genome shotgun (WGS) entry which is preliminary data.</text>
</comment>
<organism evidence="2 3">
    <name type="scientific">Blastochloris sulfoviridis</name>
    <dbReference type="NCBI Taxonomy" id="50712"/>
    <lineage>
        <taxon>Bacteria</taxon>
        <taxon>Pseudomonadati</taxon>
        <taxon>Pseudomonadota</taxon>
        <taxon>Alphaproteobacteria</taxon>
        <taxon>Hyphomicrobiales</taxon>
        <taxon>Blastochloridaceae</taxon>
        <taxon>Blastochloris</taxon>
    </lineage>
</organism>
<evidence type="ECO:0000256" key="1">
    <source>
        <dbReference type="SAM" id="MobiDB-lite"/>
    </source>
</evidence>
<feature type="region of interest" description="Disordered" evidence="1">
    <location>
        <begin position="1"/>
        <end position="40"/>
    </location>
</feature>
<dbReference type="Proteomes" id="UP000323886">
    <property type="component" value="Unassembled WGS sequence"/>
</dbReference>
<dbReference type="EMBL" id="VWPL01000039">
    <property type="protein sequence ID" value="KAA5597138.1"/>
    <property type="molecule type" value="Genomic_DNA"/>
</dbReference>